<feature type="transmembrane region" description="Helical" evidence="2">
    <location>
        <begin position="30"/>
        <end position="55"/>
    </location>
</feature>
<feature type="region of interest" description="Disordered" evidence="1">
    <location>
        <begin position="1"/>
        <end position="20"/>
    </location>
</feature>
<dbReference type="EMBL" id="DXAM01000002">
    <property type="protein sequence ID" value="HJA03253.1"/>
    <property type="molecule type" value="Genomic_DNA"/>
</dbReference>
<evidence type="ECO:0000256" key="2">
    <source>
        <dbReference type="SAM" id="Phobius"/>
    </source>
</evidence>
<comment type="caution">
    <text evidence="3">The sequence shown here is derived from an EMBL/GenBank/DDBJ whole genome shotgun (WGS) entry which is preliminary data.</text>
</comment>
<keyword evidence="2" id="KW-1133">Transmembrane helix</keyword>
<protein>
    <submittedName>
        <fullName evidence="3">Uncharacterized protein</fullName>
    </submittedName>
</protein>
<keyword evidence="2" id="KW-0812">Transmembrane</keyword>
<evidence type="ECO:0000256" key="1">
    <source>
        <dbReference type="SAM" id="MobiDB-lite"/>
    </source>
</evidence>
<name>A0A9D2H272_9MICO</name>
<feature type="transmembrane region" description="Helical" evidence="2">
    <location>
        <begin position="67"/>
        <end position="91"/>
    </location>
</feature>
<dbReference type="Proteomes" id="UP000824220">
    <property type="component" value="Unassembled WGS sequence"/>
</dbReference>
<evidence type="ECO:0000313" key="3">
    <source>
        <dbReference type="EMBL" id="HJA03253.1"/>
    </source>
</evidence>
<accession>A0A9D2H272</accession>
<reference evidence="3" key="1">
    <citation type="journal article" date="2021" name="PeerJ">
        <title>Extensive microbial diversity within the chicken gut microbiome revealed by metagenomics and culture.</title>
        <authorList>
            <person name="Gilroy R."/>
            <person name="Ravi A."/>
            <person name="Getino M."/>
            <person name="Pursley I."/>
            <person name="Horton D.L."/>
            <person name="Alikhan N.F."/>
            <person name="Baker D."/>
            <person name="Gharbi K."/>
            <person name="Hall N."/>
            <person name="Watson M."/>
            <person name="Adriaenssens E.M."/>
            <person name="Foster-Nyarko E."/>
            <person name="Jarju S."/>
            <person name="Secka A."/>
            <person name="Antonio M."/>
            <person name="Oren A."/>
            <person name="Chaudhuri R.R."/>
            <person name="La Ragione R."/>
            <person name="Hildebrand F."/>
            <person name="Pallen M.J."/>
        </authorList>
    </citation>
    <scope>NUCLEOTIDE SEQUENCE</scope>
    <source>
        <strain evidence="3">ChiHjej8B7-3636</strain>
    </source>
</reference>
<feature type="transmembrane region" description="Helical" evidence="2">
    <location>
        <begin position="97"/>
        <end position="123"/>
    </location>
</feature>
<reference evidence="3" key="2">
    <citation type="submission" date="2021-04" db="EMBL/GenBank/DDBJ databases">
        <authorList>
            <person name="Gilroy R."/>
        </authorList>
    </citation>
    <scope>NUCLEOTIDE SEQUENCE</scope>
    <source>
        <strain evidence="3">ChiHjej8B7-3636</strain>
    </source>
</reference>
<organism evidence="3 4">
    <name type="scientific">Candidatus Microbacterium stercoravium</name>
    <dbReference type="NCBI Taxonomy" id="2838697"/>
    <lineage>
        <taxon>Bacteria</taxon>
        <taxon>Bacillati</taxon>
        <taxon>Actinomycetota</taxon>
        <taxon>Actinomycetes</taxon>
        <taxon>Micrococcales</taxon>
        <taxon>Microbacteriaceae</taxon>
        <taxon>Microbacterium</taxon>
    </lineage>
</organism>
<sequence length="124" mass="12601">MSSPQPPDAHPPYPAGPYAPPLRPRSAGPAITAFALAVGVVVLSHVMYLVQLLAIARFDVSPSVATAYVGVASVGIALLAVAALMLGIFSLRSGRPVLTGIAIGVSAAHLIAQFVSLLTPLLLP</sequence>
<gene>
    <name evidence="3" type="ORF">H9800_00110</name>
</gene>
<keyword evidence="2" id="KW-0472">Membrane</keyword>
<proteinExistence type="predicted"/>
<evidence type="ECO:0000313" key="4">
    <source>
        <dbReference type="Proteomes" id="UP000824220"/>
    </source>
</evidence>
<dbReference type="AlphaFoldDB" id="A0A9D2H272"/>